<dbReference type="InterPro" id="IPR001128">
    <property type="entry name" value="Cyt_P450"/>
</dbReference>
<evidence type="ECO:0000256" key="10">
    <source>
        <dbReference type="ARBA" id="ARBA00023004"/>
    </source>
</evidence>
<evidence type="ECO:0000256" key="12">
    <source>
        <dbReference type="ARBA" id="ARBA00023136"/>
    </source>
</evidence>
<organism evidence="15">
    <name type="scientific">Timema monikensis</name>
    <dbReference type="NCBI Taxonomy" id="170555"/>
    <lineage>
        <taxon>Eukaryota</taxon>
        <taxon>Metazoa</taxon>
        <taxon>Ecdysozoa</taxon>
        <taxon>Arthropoda</taxon>
        <taxon>Hexapoda</taxon>
        <taxon>Insecta</taxon>
        <taxon>Pterygota</taxon>
        <taxon>Neoptera</taxon>
        <taxon>Polyneoptera</taxon>
        <taxon>Phasmatodea</taxon>
        <taxon>Timematodea</taxon>
        <taxon>Timematoidea</taxon>
        <taxon>Timematidae</taxon>
        <taxon>Timema</taxon>
    </lineage>
</organism>
<dbReference type="CDD" id="cd11056">
    <property type="entry name" value="CYP6-like"/>
    <property type="match status" value="1"/>
</dbReference>
<dbReference type="AlphaFoldDB" id="A0A7R9HLF7"/>
<keyword evidence="11 14" id="KW-0503">Monooxygenase</keyword>
<comment type="cofactor">
    <cofactor evidence="1 13">
        <name>heme</name>
        <dbReference type="ChEBI" id="CHEBI:30413"/>
    </cofactor>
</comment>
<evidence type="ECO:0000256" key="11">
    <source>
        <dbReference type="ARBA" id="ARBA00023033"/>
    </source>
</evidence>
<dbReference type="Gene3D" id="1.10.630.10">
    <property type="entry name" value="Cytochrome P450"/>
    <property type="match status" value="1"/>
</dbReference>
<keyword evidence="5 13" id="KW-0349">Heme</keyword>
<dbReference type="InterPro" id="IPR002401">
    <property type="entry name" value="Cyt_P450_E_grp-I"/>
</dbReference>
<proteinExistence type="inferred from homology"/>
<evidence type="ECO:0000256" key="5">
    <source>
        <dbReference type="ARBA" id="ARBA00022617"/>
    </source>
</evidence>
<keyword evidence="9 14" id="KW-0560">Oxidoreductase</keyword>
<dbReference type="EMBL" id="OB792799">
    <property type="protein sequence ID" value="CAD7424517.1"/>
    <property type="molecule type" value="Genomic_DNA"/>
</dbReference>
<dbReference type="PROSITE" id="PS00086">
    <property type="entry name" value="CYTOCHROME_P450"/>
    <property type="match status" value="1"/>
</dbReference>
<dbReference type="FunFam" id="1.10.630.10:FF:000042">
    <property type="entry name" value="Cytochrome P450"/>
    <property type="match status" value="1"/>
</dbReference>
<dbReference type="GO" id="GO:0020037">
    <property type="term" value="F:heme binding"/>
    <property type="evidence" value="ECO:0007669"/>
    <property type="project" value="InterPro"/>
</dbReference>
<dbReference type="InterPro" id="IPR036396">
    <property type="entry name" value="Cyt_P450_sf"/>
</dbReference>
<gene>
    <name evidence="15" type="ORF">TMSB3V08_LOCUS1460</name>
</gene>
<evidence type="ECO:0000256" key="8">
    <source>
        <dbReference type="ARBA" id="ARBA00022848"/>
    </source>
</evidence>
<dbReference type="GO" id="GO:0004497">
    <property type="term" value="F:monooxygenase activity"/>
    <property type="evidence" value="ECO:0007669"/>
    <property type="project" value="UniProtKB-KW"/>
</dbReference>
<evidence type="ECO:0008006" key="16">
    <source>
        <dbReference type="Google" id="ProtNLM"/>
    </source>
</evidence>
<evidence type="ECO:0000256" key="1">
    <source>
        <dbReference type="ARBA" id="ARBA00001971"/>
    </source>
</evidence>
<dbReference type="GO" id="GO:0005789">
    <property type="term" value="C:endoplasmic reticulum membrane"/>
    <property type="evidence" value="ECO:0007669"/>
    <property type="project" value="UniProtKB-SubCell"/>
</dbReference>
<evidence type="ECO:0000256" key="14">
    <source>
        <dbReference type="RuleBase" id="RU000461"/>
    </source>
</evidence>
<sequence>MSILKKIKISTDYNPLRWPHGHRRYTRNRLDGRRRGDQLGFIPVGCTEGQRWRDMRAILSPSFSSSKMKTMFVLVSQCGQQMMDFLEELVRKNGNNVHTVEMKDLTTRYTNDVIATTAFGITVDSLRNPNNEFYLVGKGLTNFKGWRMLVMLGHIASSSLMKFLRIPFTSTWVSKFIYSLIDDTMRTREREGIVRPDMIQLLMEARKEEFPDEQGFNGVNGDKRRKIELSDKDIAAQAAVFFLAGFETSSTLMSFVSYFLAIHEDVQQRLQEEIDNMLENTGGKVTYEEVIALKYLDMVISETLRMYPPASAMDRVCVKPYWIPPSGNQPGMAFREGDILEIPIFGLHRDEEYFPEPDKFDPERFSNENKHKIKPFSFIPFGIGPRSCIGNRFALMESKVVLVYLMSRFNLKVVDKTPIPVRLSKNNAGPEPEGGFWLGLELRGH</sequence>
<dbReference type="PANTHER" id="PTHR24292:SF54">
    <property type="entry name" value="CYP9F3-RELATED"/>
    <property type="match status" value="1"/>
</dbReference>
<dbReference type="PANTHER" id="PTHR24292">
    <property type="entry name" value="CYTOCHROME P450"/>
    <property type="match status" value="1"/>
</dbReference>
<dbReference type="InterPro" id="IPR017972">
    <property type="entry name" value="Cyt_P450_CS"/>
</dbReference>
<keyword evidence="12" id="KW-0472">Membrane</keyword>
<keyword evidence="10 13" id="KW-0408">Iron</keyword>
<accession>A0A7R9HLF7</accession>
<evidence type="ECO:0000256" key="6">
    <source>
        <dbReference type="ARBA" id="ARBA00022723"/>
    </source>
</evidence>
<dbReference type="GO" id="GO:0016705">
    <property type="term" value="F:oxidoreductase activity, acting on paired donors, with incorporation or reduction of molecular oxygen"/>
    <property type="evidence" value="ECO:0007669"/>
    <property type="project" value="InterPro"/>
</dbReference>
<evidence type="ECO:0000313" key="15">
    <source>
        <dbReference type="EMBL" id="CAD7424517.1"/>
    </source>
</evidence>
<evidence type="ECO:0000256" key="9">
    <source>
        <dbReference type="ARBA" id="ARBA00023002"/>
    </source>
</evidence>
<keyword evidence="6 13" id="KW-0479">Metal-binding</keyword>
<dbReference type="Pfam" id="PF00067">
    <property type="entry name" value="p450"/>
    <property type="match status" value="1"/>
</dbReference>
<evidence type="ECO:0000256" key="3">
    <source>
        <dbReference type="ARBA" id="ARBA00004406"/>
    </source>
</evidence>
<dbReference type="SUPFAM" id="SSF48264">
    <property type="entry name" value="Cytochrome P450"/>
    <property type="match status" value="1"/>
</dbReference>
<evidence type="ECO:0000256" key="4">
    <source>
        <dbReference type="ARBA" id="ARBA00010617"/>
    </source>
</evidence>
<comment type="similarity">
    <text evidence="4 14">Belongs to the cytochrome P450 family.</text>
</comment>
<evidence type="ECO:0000256" key="13">
    <source>
        <dbReference type="PIRSR" id="PIRSR602401-1"/>
    </source>
</evidence>
<dbReference type="InterPro" id="IPR050476">
    <property type="entry name" value="Insect_CytP450_Detox"/>
</dbReference>
<feature type="binding site" description="axial binding residue" evidence="13">
    <location>
        <position position="388"/>
    </location>
    <ligand>
        <name>heme</name>
        <dbReference type="ChEBI" id="CHEBI:30413"/>
    </ligand>
    <ligandPart>
        <name>Fe</name>
        <dbReference type="ChEBI" id="CHEBI:18248"/>
    </ligandPart>
</feature>
<name>A0A7R9HLF7_9NEOP</name>
<dbReference type="GO" id="GO:0005506">
    <property type="term" value="F:iron ion binding"/>
    <property type="evidence" value="ECO:0007669"/>
    <property type="project" value="InterPro"/>
</dbReference>
<protein>
    <recommendedName>
        <fullName evidence="16">Cytochrome P450</fullName>
    </recommendedName>
</protein>
<evidence type="ECO:0000256" key="7">
    <source>
        <dbReference type="ARBA" id="ARBA00022824"/>
    </source>
</evidence>
<evidence type="ECO:0000256" key="2">
    <source>
        <dbReference type="ARBA" id="ARBA00004174"/>
    </source>
</evidence>
<reference evidence="15" key="1">
    <citation type="submission" date="2020-11" db="EMBL/GenBank/DDBJ databases">
        <authorList>
            <person name="Tran Van P."/>
        </authorList>
    </citation>
    <scope>NUCLEOTIDE SEQUENCE</scope>
</reference>
<comment type="subcellular location">
    <subcellularLocation>
        <location evidence="3">Endoplasmic reticulum membrane</location>
        <topology evidence="3">Peripheral membrane protein</topology>
    </subcellularLocation>
    <subcellularLocation>
        <location evidence="2">Microsome membrane</location>
        <topology evidence="2">Peripheral membrane protein</topology>
    </subcellularLocation>
</comment>
<keyword evidence="7" id="KW-0256">Endoplasmic reticulum</keyword>
<dbReference type="PRINTS" id="PR00385">
    <property type="entry name" value="P450"/>
</dbReference>
<keyword evidence="8" id="KW-0492">Microsome</keyword>
<dbReference type="PRINTS" id="PR00463">
    <property type="entry name" value="EP450I"/>
</dbReference>